<keyword evidence="2" id="KW-1185">Reference proteome</keyword>
<evidence type="ECO:0008006" key="3">
    <source>
        <dbReference type="Google" id="ProtNLM"/>
    </source>
</evidence>
<accession>A0A934I433</accession>
<dbReference type="RefSeq" id="WP_198737878.1">
    <property type="nucleotide sequence ID" value="NZ_JAEIOS010000011.1"/>
</dbReference>
<sequence length="151" mass="16933">MDGPGRGFGDYHEELNLKLDQLADLFRRRLIEDRNLRAAFEAQQRKIQELESEVLGERMLPIMKQICLIADRCLTQGDDPFAASVVDELKEVVEASGYSVIDGSEEFDPLAHEVVGRSEHIGDFEVVGIGLRYHGRILLPARVVLPASCEL</sequence>
<gene>
    <name evidence="1" type="ORF">JDV75_03520</name>
</gene>
<comment type="caution">
    <text evidence="1">The sequence shown here is derived from an EMBL/GenBank/DDBJ whole genome shotgun (WGS) entry which is preliminary data.</text>
</comment>
<protein>
    <recommendedName>
        <fullName evidence="3">Nucleotide exchange factor GrpE</fullName>
    </recommendedName>
</protein>
<dbReference type="AlphaFoldDB" id="A0A934I433"/>
<evidence type="ECO:0000313" key="2">
    <source>
        <dbReference type="Proteomes" id="UP000645966"/>
    </source>
</evidence>
<reference evidence="1" key="1">
    <citation type="submission" date="2020-12" db="EMBL/GenBank/DDBJ databases">
        <title>Genome public.</title>
        <authorList>
            <person name="Sun Q."/>
        </authorList>
    </citation>
    <scope>NUCLEOTIDE SEQUENCE</scope>
    <source>
        <strain evidence="1">CCM 8863</strain>
    </source>
</reference>
<dbReference type="EMBL" id="JAEIOS010000011">
    <property type="protein sequence ID" value="MBI8988829.1"/>
    <property type="molecule type" value="Genomic_DNA"/>
</dbReference>
<evidence type="ECO:0000313" key="1">
    <source>
        <dbReference type="EMBL" id="MBI8988829.1"/>
    </source>
</evidence>
<proteinExistence type="predicted"/>
<name>A0A934I433_9CORY</name>
<dbReference type="Proteomes" id="UP000645966">
    <property type="component" value="Unassembled WGS sequence"/>
</dbReference>
<organism evidence="1 2">
    <name type="scientific">Corynebacterium meridianum</name>
    <dbReference type="NCBI Taxonomy" id="2765363"/>
    <lineage>
        <taxon>Bacteria</taxon>
        <taxon>Bacillati</taxon>
        <taxon>Actinomycetota</taxon>
        <taxon>Actinomycetes</taxon>
        <taxon>Mycobacteriales</taxon>
        <taxon>Corynebacteriaceae</taxon>
        <taxon>Corynebacterium</taxon>
    </lineage>
</organism>